<dbReference type="Proteomes" id="UP000492821">
    <property type="component" value="Unassembled WGS sequence"/>
</dbReference>
<evidence type="ECO:0000259" key="5">
    <source>
        <dbReference type="Pfam" id="PF01145"/>
    </source>
</evidence>
<feature type="domain" description="Band 7" evidence="5">
    <location>
        <begin position="63"/>
        <end position="110"/>
    </location>
</feature>
<reference evidence="7" key="2">
    <citation type="submission" date="2020-10" db="UniProtKB">
        <authorList>
            <consortium name="WormBaseParasite"/>
        </authorList>
    </citation>
    <scope>IDENTIFICATION</scope>
</reference>
<keyword evidence="4" id="KW-1133">Transmembrane helix</keyword>
<dbReference type="WBParaSite" id="Pan_g13634.t1">
    <property type="protein sequence ID" value="Pan_g13634.t1"/>
    <property type="gene ID" value="Pan_g13634"/>
</dbReference>
<keyword evidence="4" id="KW-0812">Transmembrane</keyword>
<proteinExistence type="predicted"/>
<evidence type="ECO:0000256" key="3">
    <source>
        <dbReference type="SAM" id="MobiDB-lite"/>
    </source>
</evidence>
<dbReference type="PANTHER" id="PTHR10264:SF127">
    <property type="entry name" value="PODOCIN"/>
    <property type="match status" value="1"/>
</dbReference>
<feature type="region of interest" description="Disordered" evidence="3">
    <location>
        <begin position="1"/>
        <end position="25"/>
    </location>
</feature>
<keyword evidence="2 4" id="KW-0472">Membrane</keyword>
<protein>
    <submittedName>
        <fullName evidence="7">PHB domain-containing protein</fullName>
    </submittedName>
</protein>
<accession>A0A7E4UWD2</accession>
<reference evidence="6" key="1">
    <citation type="journal article" date="2013" name="Genetics">
        <title>The draft genome and transcriptome of Panagrellus redivivus are shaped by the harsh demands of a free-living lifestyle.</title>
        <authorList>
            <person name="Srinivasan J."/>
            <person name="Dillman A.R."/>
            <person name="Macchietto M.G."/>
            <person name="Heikkinen L."/>
            <person name="Lakso M."/>
            <person name="Fracchia K.M."/>
            <person name="Antoshechkin I."/>
            <person name="Mortazavi A."/>
            <person name="Wong G."/>
            <person name="Sternberg P.W."/>
        </authorList>
    </citation>
    <scope>NUCLEOTIDE SEQUENCE [LARGE SCALE GENOMIC DNA]</scope>
    <source>
        <strain evidence="6">MT8872</strain>
    </source>
</reference>
<sequence length="111" mass="12520">MATPAYHQPPPTTVQMPPGYSEHTDDRDIHNDVKYGCMSYLLIVIGYTLAVLLFPFLICVNLKVVQEYQRAVVFRLGRIRGAKGPEIIFALPCVDVVYLVDLRIVSFQVPP</sequence>
<dbReference type="GO" id="GO:0005886">
    <property type="term" value="C:plasma membrane"/>
    <property type="evidence" value="ECO:0007669"/>
    <property type="project" value="InterPro"/>
</dbReference>
<keyword evidence="6" id="KW-1185">Reference proteome</keyword>
<dbReference type="InterPro" id="IPR043202">
    <property type="entry name" value="Band-7_stomatin-like"/>
</dbReference>
<dbReference type="AlphaFoldDB" id="A0A7E4UWD2"/>
<evidence type="ECO:0000313" key="7">
    <source>
        <dbReference type="WBParaSite" id="Pan_g13634.t1"/>
    </source>
</evidence>
<dbReference type="InterPro" id="IPR001107">
    <property type="entry name" value="Band_7"/>
</dbReference>
<comment type="subcellular location">
    <subcellularLocation>
        <location evidence="1">Membrane</location>
    </subcellularLocation>
</comment>
<organism evidence="6 7">
    <name type="scientific">Panagrellus redivivus</name>
    <name type="common">Microworm</name>
    <dbReference type="NCBI Taxonomy" id="6233"/>
    <lineage>
        <taxon>Eukaryota</taxon>
        <taxon>Metazoa</taxon>
        <taxon>Ecdysozoa</taxon>
        <taxon>Nematoda</taxon>
        <taxon>Chromadorea</taxon>
        <taxon>Rhabditida</taxon>
        <taxon>Tylenchina</taxon>
        <taxon>Panagrolaimomorpha</taxon>
        <taxon>Panagrolaimoidea</taxon>
        <taxon>Panagrolaimidae</taxon>
        <taxon>Panagrellus</taxon>
    </lineage>
</organism>
<name>A0A7E4UWD2_PANRE</name>
<evidence type="ECO:0000256" key="1">
    <source>
        <dbReference type="ARBA" id="ARBA00004370"/>
    </source>
</evidence>
<evidence type="ECO:0000256" key="2">
    <source>
        <dbReference type="ARBA" id="ARBA00023136"/>
    </source>
</evidence>
<dbReference type="Pfam" id="PF01145">
    <property type="entry name" value="Band_7"/>
    <property type="match status" value="1"/>
</dbReference>
<evidence type="ECO:0000313" key="6">
    <source>
        <dbReference type="Proteomes" id="UP000492821"/>
    </source>
</evidence>
<evidence type="ECO:0000256" key="4">
    <source>
        <dbReference type="SAM" id="Phobius"/>
    </source>
</evidence>
<feature type="transmembrane region" description="Helical" evidence="4">
    <location>
        <begin position="40"/>
        <end position="60"/>
    </location>
</feature>
<dbReference type="PANTHER" id="PTHR10264">
    <property type="entry name" value="BAND 7 PROTEIN-RELATED"/>
    <property type="match status" value="1"/>
</dbReference>